<proteinExistence type="predicted"/>
<dbReference type="OrthoDB" id="8923679at2759"/>
<name>A0A8H8VKG5_ORBOL</name>
<feature type="region of interest" description="Disordered" evidence="1">
    <location>
        <begin position="125"/>
        <end position="158"/>
    </location>
</feature>
<feature type="compositionally biased region" description="Low complexity" evidence="1">
    <location>
        <begin position="77"/>
        <end position="86"/>
    </location>
</feature>
<feature type="compositionally biased region" description="Polar residues" evidence="1">
    <location>
        <begin position="125"/>
        <end position="147"/>
    </location>
</feature>
<dbReference type="Proteomes" id="UP000614610">
    <property type="component" value="Unassembled WGS sequence"/>
</dbReference>
<dbReference type="EMBL" id="WIWT01000005">
    <property type="protein sequence ID" value="KAF3221350.1"/>
    <property type="molecule type" value="Genomic_DNA"/>
</dbReference>
<reference evidence="2" key="1">
    <citation type="submission" date="2019-06" db="EMBL/GenBank/DDBJ databases">
        <authorList>
            <person name="Palmer J.M."/>
        </authorList>
    </citation>
    <scope>NUCLEOTIDE SEQUENCE</scope>
    <source>
        <strain evidence="2">TWF679</strain>
    </source>
</reference>
<evidence type="ECO:0000313" key="3">
    <source>
        <dbReference type="Proteomes" id="UP000614610"/>
    </source>
</evidence>
<gene>
    <name evidence="2" type="ORF">TWF679_008040</name>
</gene>
<accession>A0A8H8VKG5</accession>
<organism evidence="2 3">
    <name type="scientific">Orbilia oligospora</name>
    <name type="common">Nematode-trapping fungus</name>
    <name type="synonym">Arthrobotrys oligospora</name>
    <dbReference type="NCBI Taxonomy" id="2813651"/>
    <lineage>
        <taxon>Eukaryota</taxon>
        <taxon>Fungi</taxon>
        <taxon>Dikarya</taxon>
        <taxon>Ascomycota</taxon>
        <taxon>Pezizomycotina</taxon>
        <taxon>Orbiliomycetes</taxon>
        <taxon>Orbiliales</taxon>
        <taxon>Orbiliaceae</taxon>
        <taxon>Orbilia</taxon>
    </lineage>
</organism>
<protein>
    <submittedName>
        <fullName evidence="2">Uncharacterized protein</fullName>
    </submittedName>
</protein>
<comment type="caution">
    <text evidence="2">The sequence shown here is derived from an EMBL/GenBank/DDBJ whole genome shotgun (WGS) entry which is preliminary data.</text>
</comment>
<dbReference type="AlphaFoldDB" id="A0A8H8VKG5"/>
<feature type="region of interest" description="Disordered" evidence="1">
    <location>
        <begin position="301"/>
        <end position="347"/>
    </location>
</feature>
<evidence type="ECO:0000313" key="2">
    <source>
        <dbReference type="EMBL" id="KAF3221350.1"/>
    </source>
</evidence>
<evidence type="ECO:0000256" key="1">
    <source>
        <dbReference type="SAM" id="MobiDB-lite"/>
    </source>
</evidence>
<sequence>MLFDRMDIAFDSWGPARLPARNYWQLYPLEELGNNRSQQPAWFQICPCCENHKLIPVEVPVISDRGNTGTGIGIGTATGTASGTGNESAEPTRSRSSSTLSQASSYLSCMWRTVPRSSSVNPVIDLSSTTSDSGWSQIAATPEQTSPALDPLYLGSNTRDRRLPETQMHAGPETSEPPGTDRAKRVPAIHVNALTPQMSPASSAGAPVIPHLQPLSTAGWTVPAEWLVSGEQIRRSNSVIGMSGEFGSDGSRYINGEAYELDVINISSRDEGPTEFRFPMPPTRTWIQPLPGSLGNFVRNNPPILQRRRNPFSVSSEPSGLQRHGTAGTDQPARITSDSQGAPPHAL</sequence>
<feature type="region of interest" description="Disordered" evidence="1">
    <location>
        <begin position="75"/>
        <end position="100"/>
    </location>
</feature>